<dbReference type="EMBL" id="CM042888">
    <property type="protein sequence ID" value="KAI4324688.1"/>
    <property type="molecule type" value="Genomic_DNA"/>
</dbReference>
<evidence type="ECO:0000313" key="1">
    <source>
        <dbReference type="EMBL" id="KAI4324688.1"/>
    </source>
</evidence>
<protein>
    <submittedName>
        <fullName evidence="1">Uncharacterized protein</fullName>
    </submittedName>
</protein>
<name>A0ACB9MKF5_9MYRT</name>
<reference evidence="2" key="1">
    <citation type="journal article" date="2023" name="Front. Plant Sci.">
        <title>Chromosomal-level genome assembly of Melastoma candidum provides insights into trichome evolution.</title>
        <authorList>
            <person name="Zhong Y."/>
            <person name="Wu W."/>
            <person name="Sun C."/>
            <person name="Zou P."/>
            <person name="Liu Y."/>
            <person name="Dai S."/>
            <person name="Zhou R."/>
        </authorList>
    </citation>
    <scope>NUCLEOTIDE SEQUENCE [LARGE SCALE GENOMIC DNA]</scope>
</reference>
<sequence length="77" mass="8800">MNEAKHHNHLVIAYQSRLQNYCFFDDDEDDGVLQFPGLGSEIDLLVGVISVICSWHGEYRRSVMPTYKLQLTDTPAT</sequence>
<dbReference type="Proteomes" id="UP001057402">
    <property type="component" value="Chromosome 9"/>
</dbReference>
<proteinExistence type="predicted"/>
<keyword evidence="2" id="KW-1185">Reference proteome</keyword>
<organism evidence="1 2">
    <name type="scientific">Melastoma candidum</name>
    <dbReference type="NCBI Taxonomy" id="119954"/>
    <lineage>
        <taxon>Eukaryota</taxon>
        <taxon>Viridiplantae</taxon>
        <taxon>Streptophyta</taxon>
        <taxon>Embryophyta</taxon>
        <taxon>Tracheophyta</taxon>
        <taxon>Spermatophyta</taxon>
        <taxon>Magnoliopsida</taxon>
        <taxon>eudicotyledons</taxon>
        <taxon>Gunneridae</taxon>
        <taxon>Pentapetalae</taxon>
        <taxon>rosids</taxon>
        <taxon>malvids</taxon>
        <taxon>Myrtales</taxon>
        <taxon>Melastomataceae</taxon>
        <taxon>Melastomatoideae</taxon>
        <taxon>Melastomateae</taxon>
        <taxon>Melastoma</taxon>
    </lineage>
</organism>
<comment type="caution">
    <text evidence="1">The sequence shown here is derived from an EMBL/GenBank/DDBJ whole genome shotgun (WGS) entry which is preliminary data.</text>
</comment>
<gene>
    <name evidence="1" type="ORF">MLD38_030152</name>
</gene>
<accession>A0ACB9MKF5</accession>
<evidence type="ECO:0000313" key="2">
    <source>
        <dbReference type="Proteomes" id="UP001057402"/>
    </source>
</evidence>